<dbReference type="Proteomes" id="UP000733744">
    <property type="component" value="Unassembled WGS sequence"/>
</dbReference>
<sequence>MARDSNSFKRQKPKFKPQPKVLVICEDSKSGKRYLEDASLHFRVNILVEITHCGKTDPLNIVKEAINRQGKFDHVFCAIDRDTHETFGEALNLVKTAKKVEIIASYPCFEFWLLLHFGYNRKPYASVGKHSAADLLIKDLRACPGLEKYNKGEDMGIFKLLLGKQFDEARKIAPRVITEAIASQEMNPSTRLHELLNFFEKLSSPQEITPTL</sequence>
<accession>A0ABY3CEN5</accession>
<comment type="caution">
    <text evidence="1">The sequence shown here is derived from an EMBL/GenBank/DDBJ whole genome shotgun (WGS) entry which is preliminary data.</text>
</comment>
<dbReference type="Pfam" id="PF13707">
    <property type="entry name" value="RloB"/>
    <property type="match status" value="1"/>
</dbReference>
<name>A0ABY3CEN5_9GAMM</name>
<gene>
    <name evidence="1" type="ORF">EKO24_003740</name>
</gene>
<reference evidence="1 2" key="1">
    <citation type="journal article" date="2019" name="Antonie Van Leeuwenhoek">
        <title>Description of 'Ca. Methylobacter oryzae' KRF1, a novel species from the environmentally important Methylobacter clade 2.</title>
        <authorList>
            <person name="Khatri K."/>
            <person name="Mohite J.A."/>
            <person name="Pandit P.S."/>
            <person name="Bahulikar R."/>
            <person name="Rahalkar M.C."/>
        </authorList>
    </citation>
    <scope>NUCLEOTIDE SEQUENCE [LARGE SCALE GENOMIC DNA]</scope>
    <source>
        <strain evidence="1 2">KRF1</strain>
    </source>
</reference>
<organism evidence="1 2">
    <name type="scientific">Candidatus Methylobacter oryzae</name>
    <dbReference type="NCBI Taxonomy" id="2497749"/>
    <lineage>
        <taxon>Bacteria</taxon>
        <taxon>Pseudomonadati</taxon>
        <taxon>Pseudomonadota</taxon>
        <taxon>Gammaproteobacteria</taxon>
        <taxon>Methylococcales</taxon>
        <taxon>Methylococcaceae</taxon>
        <taxon>Methylobacter</taxon>
    </lineage>
</organism>
<protein>
    <submittedName>
        <fullName evidence="1">RloB domain-containing protein</fullName>
    </submittedName>
</protein>
<evidence type="ECO:0000313" key="1">
    <source>
        <dbReference type="EMBL" id="TRX01645.1"/>
    </source>
</evidence>
<dbReference type="RefSeq" id="WP_127029706.1">
    <property type="nucleotide sequence ID" value="NZ_RYFG02000019.1"/>
</dbReference>
<proteinExistence type="predicted"/>
<dbReference type="EMBL" id="RYFG02000019">
    <property type="protein sequence ID" value="TRX01645.1"/>
    <property type="molecule type" value="Genomic_DNA"/>
</dbReference>
<keyword evidence="2" id="KW-1185">Reference proteome</keyword>
<dbReference type="InterPro" id="IPR025591">
    <property type="entry name" value="RloB"/>
</dbReference>
<evidence type="ECO:0000313" key="2">
    <source>
        <dbReference type="Proteomes" id="UP000733744"/>
    </source>
</evidence>